<keyword evidence="3" id="KW-1185">Reference proteome</keyword>
<proteinExistence type="predicted"/>
<dbReference type="AlphaFoldDB" id="A0A9P0CI90"/>
<feature type="region of interest" description="Disordered" evidence="1">
    <location>
        <begin position="93"/>
        <end position="120"/>
    </location>
</feature>
<dbReference type="Proteomes" id="UP001153636">
    <property type="component" value="Chromosome 13"/>
</dbReference>
<dbReference type="EMBL" id="OV651825">
    <property type="protein sequence ID" value="CAH1102719.1"/>
    <property type="molecule type" value="Genomic_DNA"/>
</dbReference>
<reference evidence="2" key="1">
    <citation type="submission" date="2022-01" db="EMBL/GenBank/DDBJ databases">
        <authorList>
            <person name="King R."/>
        </authorList>
    </citation>
    <scope>NUCLEOTIDE SEQUENCE</scope>
</reference>
<sequence length="133" mass="14768">MKNSSDIFFLKESENPSNDLWSIKGISPMKIRRRPSTAQNDCFEYGRNVLNGSDMDKAVEKNEVGEIPSNEDQAGNAGKPAVGTISNIECRQQKSLVKKTVPRQSDEVSSSNMARNPITGLGMDINEYKFPKL</sequence>
<name>A0A9P0CI90_9CUCU</name>
<evidence type="ECO:0000313" key="2">
    <source>
        <dbReference type="EMBL" id="CAH1102719.1"/>
    </source>
</evidence>
<evidence type="ECO:0000313" key="3">
    <source>
        <dbReference type="Proteomes" id="UP001153636"/>
    </source>
</evidence>
<protein>
    <submittedName>
        <fullName evidence="2">Uncharacterized protein</fullName>
    </submittedName>
</protein>
<organism evidence="2 3">
    <name type="scientific">Psylliodes chrysocephalus</name>
    <dbReference type="NCBI Taxonomy" id="3402493"/>
    <lineage>
        <taxon>Eukaryota</taxon>
        <taxon>Metazoa</taxon>
        <taxon>Ecdysozoa</taxon>
        <taxon>Arthropoda</taxon>
        <taxon>Hexapoda</taxon>
        <taxon>Insecta</taxon>
        <taxon>Pterygota</taxon>
        <taxon>Neoptera</taxon>
        <taxon>Endopterygota</taxon>
        <taxon>Coleoptera</taxon>
        <taxon>Polyphaga</taxon>
        <taxon>Cucujiformia</taxon>
        <taxon>Chrysomeloidea</taxon>
        <taxon>Chrysomelidae</taxon>
        <taxon>Galerucinae</taxon>
        <taxon>Alticini</taxon>
        <taxon>Psylliodes</taxon>
    </lineage>
</organism>
<gene>
    <name evidence="2" type="ORF">PSYICH_LOCUS3910</name>
</gene>
<evidence type="ECO:0000256" key="1">
    <source>
        <dbReference type="SAM" id="MobiDB-lite"/>
    </source>
</evidence>
<accession>A0A9P0CI90</accession>
<dbReference type="OrthoDB" id="6712682at2759"/>
<feature type="region of interest" description="Disordered" evidence="1">
    <location>
        <begin position="66"/>
        <end position="85"/>
    </location>
</feature>